<feature type="region of interest" description="Disordered" evidence="1">
    <location>
        <begin position="349"/>
        <end position="379"/>
    </location>
</feature>
<evidence type="ECO:0000256" key="1">
    <source>
        <dbReference type="SAM" id="MobiDB-lite"/>
    </source>
</evidence>
<gene>
    <name evidence="2" type="ORF">QQF32_13480</name>
</gene>
<proteinExistence type="predicted"/>
<dbReference type="EMBL" id="JASSOM010000056">
    <property type="protein sequence ID" value="MDK9364209.1"/>
    <property type="molecule type" value="Genomic_DNA"/>
</dbReference>
<keyword evidence="3" id="KW-1185">Reference proteome</keyword>
<sequence length="586" mass="64374">MSVELKEFGGAYFPKDKALKKNPELKPLAILIKALNKGIAEAVIFGKLAAEHPEHIDDYFKVKIWEHREDLPCPELDVLSPDFFGSSVVWNVNAGEPAAAPQPEDDENQNHSDDRQAEEMKSVRLLDQHSRAACLALFGPVEEITAAQYGQIVDLINDDQSSFEQNLAEALTKETRALALAPERQAQLLAWVREKASETAQWPDIKKLLAKWIDTPPEKRELSTTSGDNENADRNNTMRLQYNIARGIIARSMDFDINNTPLGIEQRANSMLSDKNDTVVSSWFLPLSRTPGVYDLHPAAIISMVKTCDDHLHIYPGELRKYIDAFIASNDCINPDPLLVDIACGRSSLPVPHQETTDEETRPLSPGEADAPANKPLSDKEFNADIDRAIREQAGASQQPSNDAEKHEVPPALSDREIEIAHALNDLISGRTGIMGKEEAEGVVICTGHSIADVLPALITDIVVTELCLSPNFSDDEIHNVATDIIDVWSDDLNVRQKVALDGIVEYRRPIPPKSSAPVTTIRTSNDAAPEQLSAPAPTTLTYQQQLTIAALQGLCANPAYSAISDELPEMACLMARAIITEEAAQ</sequence>
<protein>
    <submittedName>
        <fullName evidence="2">Exodeoxyribonuclease VIII</fullName>
    </submittedName>
</protein>
<dbReference type="RefSeq" id="WP_285149490.1">
    <property type="nucleotide sequence ID" value="NZ_JASSOM010000056.1"/>
</dbReference>
<feature type="region of interest" description="Disordered" evidence="1">
    <location>
        <begin position="96"/>
        <end position="120"/>
    </location>
</feature>
<feature type="compositionally biased region" description="Basic and acidic residues" evidence="1">
    <location>
        <begin position="108"/>
        <end position="120"/>
    </location>
</feature>
<organism evidence="2 3">
    <name type="scientific">Lelliottia wanjuensis</name>
    <dbReference type="NCBI Taxonomy" id="3050585"/>
    <lineage>
        <taxon>Bacteria</taxon>
        <taxon>Pseudomonadati</taxon>
        <taxon>Pseudomonadota</taxon>
        <taxon>Gammaproteobacteria</taxon>
        <taxon>Enterobacterales</taxon>
        <taxon>Enterobacteriaceae</taxon>
        <taxon>Lelliottia</taxon>
    </lineage>
</organism>
<dbReference type="AlphaFoldDB" id="A0AAP4D342"/>
<name>A0AAP4D342_9ENTR</name>
<comment type="caution">
    <text evidence="2">The sequence shown here is derived from an EMBL/GenBank/DDBJ whole genome shotgun (WGS) entry which is preliminary data.</text>
</comment>
<evidence type="ECO:0000313" key="3">
    <source>
        <dbReference type="Proteomes" id="UP001223214"/>
    </source>
</evidence>
<reference evidence="2 3" key="1">
    <citation type="submission" date="2023-06" db="EMBL/GenBank/DDBJ databases">
        <title>Identification and characterization of antibiotic-resistant Gram-negative bacteria.</title>
        <authorList>
            <person name="Cho G.-S."/>
            <person name="Lee J."/>
            <person name="Tai E."/>
            <person name="Jeong S."/>
            <person name="Kim I."/>
            <person name="Kim B.-E."/>
            <person name="Jeong M.-I."/>
            <person name="Oh K.-K."/>
            <person name="Franz C.M.A.P."/>
        </authorList>
    </citation>
    <scope>NUCLEOTIDE SEQUENCE [LARGE SCALE GENOMIC DNA]</scope>
    <source>
        <strain evidence="2 3">V106_12</strain>
    </source>
</reference>
<dbReference type="Proteomes" id="UP001223214">
    <property type="component" value="Unassembled WGS sequence"/>
</dbReference>
<accession>A0AAP4D342</accession>
<evidence type="ECO:0000313" key="2">
    <source>
        <dbReference type="EMBL" id="MDK9364209.1"/>
    </source>
</evidence>